<name>A0ABW0L4W1_9BURK</name>
<organism evidence="4 5">
    <name type="scientific">Massilia niabensis</name>
    <dbReference type="NCBI Taxonomy" id="544910"/>
    <lineage>
        <taxon>Bacteria</taxon>
        <taxon>Pseudomonadati</taxon>
        <taxon>Pseudomonadota</taxon>
        <taxon>Betaproteobacteria</taxon>
        <taxon>Burkholderiales</taxon>
        <taxon>Oxalobacteraceae</taxon>
        <taxon>Telluria group</taxon>
        <taxon>Massilia</taxon>
    </lineage>
</organism>
<dbReference type="InterPro" id="IPR005545">
    <property type="entry name" value="YCII"/>
</dbReference>
<comment type="similarity">
    <text evidence="1">Belongs to the YciI family.</text>
</comment>
<dbReference type="Proteomes" id="UP001596050">
    <property type="component" value="Unassembled WGS sequence"/>
</dbReference>
<feature type="signal peptide" evidence="2">
    <location>
        <begin position="1"/>
        <end position="22"/>
    </location>
</feature>
<evidence type="ECO:0000313" key="5">
    <source>
        <dbReference type="Proteomes" id="UP001596050"/>
    </source>
</evidence>
<reference evidence="5" key="1">
    <citation type="journal article" date="2019" name="Int. J. Syst. Evol. Microbiol.">
        <title>The Global Catalogue of Microorganisms (GCM) 10K type strain sequencing project: providing services to taxonomists for standard genome sequencing and annotation.</title>
        <authorList>
            <consortium name="The Broad Institute Genomics Platform"/>
            <consortium name="The Broad Institute Genome Sequencing Center for Infectious Disease"/>
            <person name="Wu L."/>
            <person name="Ma J."/>
        </authorList>
    </citation>
    <scope>NUCLEOTIDE SEQUENCE [LARGE SCALE GENOMIC DNA]</scope>
    <source>
        <strain evidence="5">KACC 12649</strain>
    </source>
</reference>
<protein>
    <submittedName>
        <fullName evidence="4">YciI family protein</fullName>
    </submittedName>
</protein>
<feature type="chain" id="PRO_5047107399" evidence="2">
    <location>
        <begin position="23"/>
        <end position="163"/>
    </location>
</feature>
<feature type="domain" description="YCII-related" evidence="3">
    <location>
        <begin position="60"/>
        <end position="136"/>
    </location>
</feature>
<evidence type="ECO:0000256" key="1">
    <source>
        <dbReference type="ARBA" id="ARBA00007689"/>
    </source>
</evidence>
<evidence type="ECO:0000259" key="3">
    <source>
        <dbReference type="Pfam" id="PF03795"/>
    </source>
</evidence>
<evidence type="ECO:0000313" key="4">
    <source>
        <dbReference type="EMBL" id="MFC5460858.1"/>
    </source>
</evidence>
<gene>
    <name evidence="4" type="ORF">ACFPN5_13690</name>
</gene>
<dbReference type="EMBL" id="JBHSMU010000014">
    <property type="protein sequence ID" value="MFC5460858.1"/>
    <property type="molecule type" value="Genomic_DNA"/>
</dbReference>
<evidence type="ECO:0000256" key="2">
    <source>
        <dbReference type="SAM" id="SignalP"/>
    </source>
</evidence>
<accession>A0ABW0L4W1</accession>
<comment type="caution">
    <text evidence="4">The sequence shown here is derived from an EMBL/GenBank/DDBJ whole genome shotgun (WGS) entry which is preliminary data.</text>
</comment>
<dbReference type="Pfam" id="PF03795">
    <property type="entry name" value="YCII"/>
    <property type="match status" value="1"/>
</dbReference>
<dbReference type="RefSeq" id="WP_379784132.1">
    <property type="nucleotide sequence ID" value="NZ_JBHSMU010000014.1"/>
</dbReference>
<sequence>MLKHVLATCAALALTLHAPARADAPVAPATPAASAAPARYDAALAASLGADERGMRQYVLVILKTGPNKMAAGEARTKMFAGHFANMNKLAGEKKLVLAGPLDGTDGRRGIFVLNTPDLEAAKAWVATDPVIINGEMVAEYQKFYGSAALMMVNDVHAKIEKK</sequence>
<keyword evidence="2" id="KW-0732">Signal</keyword>
<keyword evidence="5" id="KW-1185">Reference proteome</keyword>
<dbReference type="InterPro" id="IPR011008">
    <property type="entry name" value="Dimeric_a/b-barrel"/>
</dbReference>
<proteinExistence type="inferred from homology"/>
<dbReference type="Gene3D" id="3.30.70.1060">
    <property type="entry name" value="Dimeric alpha+beta barrel"/>
    <property type="match status" value="1"/>
</dbReference>
<dbReference type="SUPFAM" id="SSF54909">
    <property type="entry name" value="Dimeric alpha+beta barrel"/>
    <property type="match status" value="1"/>
</dbReference>